<evidence type="ECO:0000256" key="10">
    <source>
        <dbReference type="ARBA" id="ARBA00034269"/>
    </source>
</evidence>
<evidence type="ECO:0000256" key="11">
    <source>
        <dbReference type="ARBA" id="ARBA00045497"/>
    </source>
</evidence>
<dbReference type="Gene3D" id="1.20.58.340">
    <property type="entry name" value="Magnesium transport protein CorA, transmembrane region"/>
    <property type="match status" value="2"/>
</dbReference>
<dbReference type="GO" id="GO:0050897">
    <property type="term" value="F:cobalt ion binding"/>
    <property type="evidence" value="ECO:0007669"/>
    <property type="project" value="TreeGrafter"/>
</dbReference>
<evidence type="ECO:0000256" key="1">
    <source>
        <dbReference type="ARBA" id="ARBA00004651"/>
    </source>
</evidence>
<dbReference type="SUPFAM" id="SSF144083">
    <property type="entry name" value="Magnesium transport protein CorA, transmembrane region"/>
    <property type="match status" value="1"/>
</dbReference>
<accession>A0A653I3C2</accession>
<evidence type="ECO:0000256" key="8">
    <source>
        <dbReference type="ARBA" id="ARBA00023065"/>
    </source>
</evidence>
<dbReference type="Proteomes" id="UP000439752">
    <property type="component" value="Unassembled WGS sequence"/>
</dbReference>
<feature type="transmembrane region" description="Helical" evidence="12">
    <location>
        <begin position="262"/>
        <end position="282"/>
    </location>
</feature>
<gene>
    <name evidence="13" type="ORF">EXIGUO9Y_110067</name>
</gene>
<dbReference type="RefSeq" id="WP_159172727.1">
    <property type="nucleotide sequence ID" value="NZ_LR732308.1"/>
</dbReference>
<protein>
    <submittedName>
        <fullName evidence="13">Magnesium transporter CorA</fullName>
    </submittedName>
</protein>
<comment type="similarity">
    <text evidence="2">Belongs to the CorA metal ion transporter (MIT) (TC 1.A.35) family.</text>
</comment>
<organism evidence="13 14">
    <name type="scientific">Exiguobacterium oxidotolerans</name>
    <dbReference type="NCBI Taxonomy" id="223958"/>
    <lineage>
        <taxon>Bacteria</taxon>
        <taxon>Bacillati</taxon>
        <taxon>Bacillota</taxon>
        <taxon>Bacilli</taxon>
        <taxon>Bacillales</taxon>
        <taxon>Bacillales Family XII. Incertae Sedis</taxon>
        <taxon>Exiguobacterium</taxon>
    </lineage>
</organism>
<dbReference type="GO" id="GO:0000287">
    <property type="term" value="F:magnesium ion binding"/>
    <property type="evidence" value="ECO:0007669"/>
    <property type="project" value="TreeGrafter"/>
</dbReference>
<dbReference type="Pfam" id="PF01544">
    <property type="entry name" value="CorA"/>
    <property type="match status" value="1"/>
</dbReference>
<keyword evidence="4" id="KW-1003">Cell membrane</keyword>
<dbReference type="InterPro" id="IPR045863">
    <property type="entry name" value="CorA_TM1_TM2"/>
</dbReference>
<dbReference type="InterPro" id="IPR045861">
    <property type="entry name" value="CorA_cytoplasmic_dom"/>
</dbReference>
<keyword evidence="6" id="KW-0460">Magnesium</keyword>
<proteinExistence type="inferred from homology"/>
<evidence type="ECO:0000313" key="13">
    <source>
        <dbReference type="EMBL" id="VWX33261.1"/>
    </source>
</evidence>
<evidence type="ECO:0000256" key="2">
    <source>
        <dbReference type="ARBA" id="ARBA00009765"/>
    </source>
</evidence>
<dbReference type="GO" id="GO:0005886">
    <property type="term" value="C:plasma membrane"/>
    <property type="evidence" value="ECO:0007669"/>
    <property type="project" value="UniProtKB-SubCell"/>
</dbReference>
<dbReference type="PANTHER" id="PTHR46494:SF2">
    <property type="entry name" value="MAGNESIUM TRANSPORT PROTEIN CORA"/>
    <property type="match status" value="1"/>
</dbReference>
<feature type="transmembrane region" description="Helical" evidence="12">
    <location>
        <begin position="230"/>
        <end position="250"/>
    </location>
</feature>
<comment type="function">
    <text evidence="11">Mediates influx of magnesium ions. Alternates between open and closed states. Activated by low cytoplasmic Mg(2+) levels. Inactive when cytoplasmic Mg(2+) levels are high.</text>
</comment>
<evidence type="ECO:0000256" key="7">
    <source>
        <dbReference type="ARBA" id="ARBA00022989"/>
    </source>
</evidence>
<evidence type="ECO:0000256" key="9">
    <source>
        <dbReference type="ARBA" id="ARBA00023136"/>
    </source>
</evidence>
<comment type="subcellular location">
    <subcellularLocation>
        <location evidence="1">Cell membrane</location>
        <topology evidence="1">Multi-pass membrane protein</topology>
    </subcellularLocation>
</comment>
<keyword evidence="14" id="KW-1185">Reference proteome</keyword>
<evidence type="ECO:0000256" key="5">
    <source>
        <dbReference type="ARBA" id="ARBA00022692"/>
    </source>
</evidence>
<dbReference type="InterPro" id="IPR002523">
    <property type="entry name" value="MgTranspt_CorA/ZnTranspt_ZntB"/>
</dbReference>
<keyword evidence="3" id="KW-0813">Transport</keyword>
<evidence type="ECO:0000313" key="14">
    <source>
        <dbReference type="Proteomes" id="UP000439752"/>
    </source>
</evidence>
<dbReference type="AlphaFoldDB" id="A0A653I3C2"/>
<evidence type="ECO:0000256" key="3">
    <source>
        <dbReference type="ARBA" id="ARBA00022448"/>
    </source>
</evidence>
<reference evidence="13 14" key="1">
    <citation type="submission" date="2019-10" db="EMBL/GenBank/DDBJ databases">
        <authorList>
            <person name="Karimi E."/>
        </authorList>
    </citation>
    <scope>NUCLEOTIDE SEQUENCE [LARGE SCALE GENOMIC DNA]</scope>
    <source>
        <strain evidence="13">Exiguobacterium sp. 9Y</strain>
    </source>
</reference>
<dbReference type="PANTHER" id="PTHR46494">
    <property type="entry name" value="CORA FAMILY METAL ION TRANSPORTER (EUROFUNG)"/>
    <property type="match status" value="1"/>
</dbReference>
<name>A0A653I3C2_9BACL</name>
<dbReference type="EMBL" id="CABWKQ010000003">
    <property type="protein sequence ID" value="VWX33261.1"/>
    <property type="molecule type" value="Genomic_DNA"/>
</dbReference>
<evidence type="ECO:0000256" key="12">
    <source>
        <dbReference type="SAM" id="Phobius"/>
    </source>
</evidence>
<keyword evidence="8" id="KW-0406">Ion transport</keyword>
<dbReference type="GO" id="GO:0015095">
    <property type="term" value="F:magnesium ion transmembrane transporter activity"/>
    <property type="evidence" value="ECO:0007669"/>
    <property type="project" value="TreeGrafter"/>
</dbReference>
<keyword evidence="5 12" id="KW-0812">Transmembrane</keyword>
<sequence length="301" mass="35103">MKFDSHFNWYRYMTVSDYDQQLHNEETVSPSKIEWVRQLRTKDVNFTRAELGVLYGSLVTWQNPDDKSDRRFICYYVTPTELITIGLSEHIMSLTAPFDPKTAFDAFYAILSLQMNTYFSGIDDFETELFSRQDELRGNINENSLDSIFALRDTIENWSDLIVPFQELILAGQEAFVAVTDFEQHLPFRLAKRRVERLLMLIEHYQKDIEVLLDLSTTVSNFRGNEIMKALTIFTAVATPMMALGAIWGMNFKNMPELDWKYGYAGALTLILITTGGIFYWMKWRGWLGALVRMPKKRTKK</sequence>
<dbReference type="FunFam" id="1.20.58.340:FF:000004">
    <property type="entry name" value="Magnesium transport protein CorA"/>
    <property type="match status" value="1"/>
</dbReference>
<dbReference type="SUPFAM" id="SSF143865">
    <property type="entry name" value="CorA soluble domain-like"/>
    <property type="match status" value="1"/>
</dbReference>
<dbReference type="CDD" id="cd12821">
    <property type="entry name" value="EcCorA_ZntB-like"/>
    <property type="match status" value="1"/>
</dbReference>
<keyword evidence="7 12" id="KW-1133">Transmembrane helix</keyword>
<keyword evidence="9 12" id="KW-0472">Membrane</keyword>
<dbReference type="GO" id="GO:0015087">
    <property type="term" value="F:cobalt ion transmembrane transporter activity"/>
    <property type="evidence" value="ECO:0007669"/>
    <property type="project" value="TreeGrafter"/>
</dbReference>
<evidence type="ECO:0000256" key="6">
    <source>
        <dbReference type="ARBA" id="ARBA00022842"/>
    </source>
</evidence>
<evidence type="ECO:0000256" key="4">
    <source>
        <dbReference type="ARBA" id="ARBA00022475"/>
    </source>
</evidence>
<comment type="catalytic activity">
    <reaction evidence="10">
        <text>Mg(2+)(in) = Mg(2+)(out)</text>
        <dbReference type="Rhea" id="RHEA:29827"/>
        <dbReference type="ChEBI" id="CHEBI:18420"/>
    </reaction>
</comment>